<reference evidence="5 6" key="1">
    <citation type="journal article" date="2011" name="Front. Microbiol.">
        <title>Genomic signatures of strain selection and enhancement in Bacillus atrophaeus var. globigii, a historical biowarfare simulant.</title>
        <authorList>
            <person name="Gibbons H.S."/>
            <person name="Broomall S.M."/>
            <person name="McNew L.A."/>
            <person name="Daligault H."/>
            <person name="Chapman C."/>
            <person name="Bruce D."/>
            <person name="Karavis M."/>
            <person name="Krepps M."/>
            <person name="McGregor P.A."/>
            <person name="Hong C."/>
            <person name="Park K.H."/>
            <person name="Akmal A."/>
            <person name="Feldman A."/>
            <person name="Lin J.S."/>
            <person name="Chang W.E."/>
            <person name="Higgs B.W."/>
            <person name="Demirev P."/>
            <person name="Lindquist J."/>
            <person name="Liem A."/>
            <person name="Fochler E."/>
            <person name="Read T.D."/>
            <person name="Tapia R."/>
            <person name="Johnson S."/>
            <person name="Bishop-Lilly K.A."/>
            <person name="Detter C."/>
            <person name="Han C."/>
            <person name="Sozhamannan S."/>
            <person name="Rosenzweig C.N."/>
            <person name="Skowronski E.W."/>
        </authorList>
    </citation>
    <scope>NUCLEOTIDE SEQUENCE [LARGE SCALE GENOMIC DNA]</scope>
    <source>
        <strain evidence="5 6">CL-SP19</strain>
    </source>
</reference>
<evidence type="ECO:0000313" key="6">
    <source>
        <dbReference type="Proteomes" id="UP000287908"/>
    </source>
</evidence>
<accession>A0A432ZIB7</accession>
<dbReference type="OrthoDB" id="9800881at2"/>
<proteinExistence type="inferred from homology"/>
<dbReference type="Gene3D" id="3.40.1390.30">
    <property type="entry name" value="NIF3 (NGG1p interacting factor 3)-like"/>
    <property type="match status" value="2"/>
</dbReference>
<dbReference type="RefSeq" id="WP_126783925.1">
    <property type="nucleotide sequence ID" value="NZ_PIQF01000001.1"/>
</dbReference>
<comment type="similarity">
    <text evidence="1">Belongs to the GTP cyclohydrolase I type 2/NIF3 family.</text>
</comment>
<dbReference type="AlphaFoldDB" id="A0A432ZIB7"/>
<dbReference type="FunFam" id="3.40.1390.30:FF:000002">
    <property type="entry name" value="Nif3-like dinuclear metal center protein"/>
    <property type="match status" value="1"/>
</dbReference>
<feature type="binding site" evidence="4">
    <location>
        <position position="65"/>
    </location>
    <ligand>
        <name>a divalent metal cation</name>
        <dbReference type="ChEBI" id="CHEBI:60240"/>
        <label>1</label>
    </ligand>
</feature>
<dbReference type="Pfam" id="PF01784">
    <property type="entry name" value="DUF34_NIF3"/>
    <property type="match status" value="1"/>
</dbReference>
<evidence type="ECO:0000256" key="2">
    <source>
        <dbReference type="ARBA" id="ARBA00022112"/>
    </source>
</evidence>
<feature type="binding site" evidence="4">
    <location>
        <position position="224"/>
    </location>
    <ligand>
        <name>a divalent metal cation</name>
        <dbReference type="ChEBI" id="CHEBI:60240"/>
        <label>1</label>
    </ligand>
</feature>
<feature type="binding site" evidence="4">
    <location>
        <position position="103"/>
    </location>
    <ligand>
        <name>a divalent metal cation</name>
        <dbReference type="ChEBI" id="CHEBI:60240"/>
        <label>1</label>
    </ligand>
</feature>
<keyword evidence="6" id="KW-1185">Reference proteome</keyword>
<evidence type="ECO:0000313" key="5">
    <source>
        <dbReference type="EMBL" id="RUO77653.1"/>
    </source>
</evidence>
<evidence type="ECO:0000256" key="1">
    <source>
        <dbReference type="ARBA" id="ARBA00006964"/>
    </source>
</evidence>
<dbReference type="PANTHER" id="PTHR13799:SF14">
    <property type="entry name" value="GTP CYCLOHYDROLASE 1 TYPE 2 HOMOLOG"/>
    <property type="match status" value="1"/>
</dbReference>
<name>A0A432ZIB7_9GAMM</name>
<protein>
    <recommendedName>
        <fullName evidence="2">GTP cyclohydrolase 1 type 2 homolog</fullName>
    </recommendedName>
</protein>
<dbReference type="EMBL" id="PIQF01000001">
    <property type="protein sequence ID" value="RUO77653.1"/>
    <property type="molecule type" value="Genomic_DNA"/>
</dbReference>
<dbReference type="Proteomes" id="UP000287908">
    <property type="component" value="Unassembled WGS sequence"/>
</dbReference>
<feature type="binding site" evidence="4">
    <location>
        <position position="66"/>
    </location>
    <ligand>
        <name>a divalent metal cation</name>
        <dbReference type="ChEBI" id="CHEBI:60240"/>
        <label>1</label>
    </ligand>
</feature>
<comment type="caution">
    <text evidence="5">The sequence shown here is derived from an EMBL/GenBank/DDBJ whole genome shotgun (WGS) entry which is preliminary data.</text>
</comment>
<gene>
    <name evidence="5" type="ORF">CWI81_04025</name>
</gene>
<sequence length="252" mass="27505">MAIARSELVDYLNKQLNVSAIRDFCPNGLQVEGADTIQRVITGVTASQALLDKAAEKGVDTVLVHHGYFWKNEPANIVGMKQRRIKTLLQNNINLLAYHLPLDVHPIWGNNAQLANLMGWRIQGPADSNDAGCALVIGDCDETNSDDLAAQLEHKLERPLTCYVSANRAIKKLSWCTGGGQGFIDQAAALGVDAFITGEVSEQTVHSAREQGMAFYAAGHHATERYGAKALGEHLQQQFQLDVEFIDIDNPA</sequence>
<keyword evidence="3 4" id="KW-0479">Metal-binding</keyword>
<dbReference type="SUPFAM" id="SSF102705">
    <property type="entry name" value="NIF3 (NGG1p interacting factor 3)-like"/>
    <property type="match status" value="1"/>
</dbReference>
<dbReference type="InterPro" id="IPR002678">
    <property type="entry name" value="DUF34/NIF3"/>
</dbReference>
<organism evidence="5 6">
    <name type="scientific">Idiomarina seosinensis</name>
    <dbReference type="NCBI Taxonomy" id="281739"/>
    <lineage>
        <taxon>Bacteria</taxon>
        <taxon>Pseudomonadati</taxon>
        <taxon>Pseudomonadota</taxon>
        <taxon>Gammaproteobacteria</taxon>
        <taxon>Alteromonadales</taxon>
        <taxon>Idiomarinaceae</taxon>
        <taxon>Idiomarina</taxon>
    </lineage>
</organism>
<dbReference type="GO" id="GO:0046872">
    <property type="term" value="F:metal ion binding"/>
    <property type="evidence" value="ECO:0007669"/>
    <property type="project" value="UniProtKB-KW"/>
</dbReference>
<dbReference type="GO" id="GO:0005737">
    <property type="term" value="C:cytoplasm"/>
    <property type="evidence" value="ECO:0007669"/>
    <property type="project" value="TreeGrafter"/>
</dbReference>
<evidence type="ECO:0000256" key="4">
    <source>
        <dbReference type="PIRSR" id="PIRSR602678-1"/>
    </source>
</evidence>
<dbReference type="NCBIfam" id="TIGR00486">
    <property type="entry name" value="YbgI_SA1388"/>
    <property type="match status" value="1"/>
</dbReference>
<feature type="binding site" evidence="4">
    <location>
        <position position="220"/>
    </location>
    <ligand>
        <name>a divalent metal cation</name>
        <dbReference type="ChEBI" id="CHEBI:60240"/>
        <label>1</label>
    </ligand>
</feature>
<evidence type="ECO:0000256" key="3">
    <source>
        <dbReference type="ARBA" id="ARBA00022723"/>
    </source>
</evidence>
<dbReference type="InterPro" id="IPR036069">
    <property type="entry name" value="DUF34/NIF3_sf"/>
</dbReference>
<dbReference type="PANTHER" id="PTHR13799">
    <property type="entry name" value="NGG1 INTERACTING FACTOR 3"/>
    <property type="match status" value="1"/>
</dbReference>